<dbReference type="eggNOG" id="COG0524">
    <property type="taxonomic scope" value="Bacteria"/>
</dbReference>
<dbReference type="PANTHER" id="PTHR10584:SF166">
    <property type="entry name" value="RIBOKINASE"/>
    <property type="match status" value="1"/>
</dbReference>
<dbReference type="Gene3D" id="3.40.50.450">
    <property type="match status" value="1"/>
</dbReference>
<feature type="domain" description="Carbohydrate kinase PfkB" evidence="3">
    <location>
        <begin position="73"/>
        <end position="211"/>
    </location>
</feature>
<name>Q24ZT6_DESHY</name>
<gene>
    <name evidence="4" type="ordered locus">DSY0667</name>
</gene>
<accession>Q24ZT6</accession>
<dbReference type="HOGENOM" id="CLU_764458_0_0_9"/>
<organism evidence="4 5">
    <name type="scientific">Desulfitobacterium hafniense (strain Y51)</name>
    <dbReference type="NCBI Taxonomy" id="138119"/>
    <lineage>
        <taxon>Bacteria</taxon>
        <taxon>Bacillati</taxon>
        <taxon>Bacillota</taxon>
        <taxon>Clostridia</taxon>
        <taxon>Eubacteriales</taxon>
        <taxon>Desulfitobacteriaceae</taxon>
        <taxon>Desulfitobacterium</taxon>
    </lineage>
</organism>
<keyword evidence="1" id="KW-0808">Transferase</keyword>
<protein>
    <recommendedName>
        <fullName evidence="3">Carbohydrate kinase PfkB domain-containing protein</fullName>
    </recommendedName>
</protein>
<evidence type="ECO:0000256" key="1">
    <source>
        <dbReference type="ARBA" id="ARBA00022679"/>
    </source>
</evidence>
<dbReference type="InterPro" id="IPR029056">
    <property type="entry name" value="Ribokinase-like"/>
</dbReference>
<dbReference type="STRING" id="138119.DSY0667"/>
<dbReference type="eggNOG" id="COG3613">
    <property type="taxonomic scope" value="Bacteria"/>
</dbReference>
<dbReference type="InterPro" id="IPR011611">
    <property type="entry name" value="PfkB_dom"/>
</dbReference>
<dbReference type="Pfam" id="PF00294">
    <property type="entry name" value="PfkB"/>
    <property type="match status" value="1"/>
</dbReference>
<evidence type="ECO:0000313" key="4">
    <source>
        <dbReference type="EMBL" id="BAE82456.1"/>
    </source>
</evidence>
<dbReference type="Proteomes" id="UP000001946">
    <property type="component" value="Chromosome"/>
</dbReference>
<evidence type="ECO:0000259" key="3">
    <source>
        <dbReference type="Pfam" id="PF00294"/>
    </source>
</evidence>
<dbReference type="Pfam" id="PF05014">
    <property type="entry name" value="Nuc_deoxyrib_tr"/>
    <property type="match status" value="1"/>
</dbReference>
<dbReference type="SUPFAM" id="SSF52309">
    <property type="entry name" value="N-(deoxy)ribosyltransferase-like"/>
    <property type="match status" value="1"/>
</dbReference>
<dbReference type="KEGG" id="dsy:DSY0667"/>
<evidence type="ECO:0000256" key="2">
    <source>
        <dbReference type="ARBA" id="ARBA00022777"/>
    </source>
</evidence>
<evidence type="ECO:0000313" key="5">
    <source>
        <dbReference type="Proteomes" id="UP000001946"/>
    </source>
</evidence>
<dbReference type="PANTHER" id="PTHR10584">
    <property type="entry name" value="SUGAR KINASE"/>
    <property type="match status" value="1"/>
</dbReference>
<reference evidence="4 5" key="1">
    <citation type="journal article" date="2006" name="J. Bacteriol.">
        <title>Complete genome sequence of the dehalorespiring bacterium Desulfitobacterium hafniense Y51 and comparison with Dehalococcoides ethenogenes 195.</title>
        <authorList>
            <person name="Nonaka H."/>
            <person name="Keresztes G."/>
            <person name="Shinoda Y."/>
            <person name="Ikenaga Y."/>
            <person name="Abe M."/>
            <person name="Naito K."/>
            <person name="Inatomi K."/>
            <person name="Furukawa K."/>
            <person name="Inui M."/>
            <person name="Yukawa H."/>
        </authorList>
    </citation>
    <scope>NUCLEOTIDE SEQUENCE [LARGE SCALE GENOMIC DNA]</scope>
    <source>
        <strain evidence="4 5">Y51</strain>
    </source>
</reference>
<dbReference type="InterPro" id="IPR007710">
    <property type="entry name" value="Nucleoside_deoxyribTrfase"/>
</dbReference>
<dbReference type="AlphaFoldDB" id="Q24ZT6"/>
<dbReference type="Gene3D" id="3.40.1190.20">
    <property type="match status" value="1"/>
</dbReference>
<sequence>MGVSFNKAQYHEKYSFPRYMVTGFSNYQTKVTRPMSQLKFNHQYYPQISADVQGILIFPIGHTIPIELCREAFERGIPVFLDPKPNQESILDAREALPYTTFLLVNEQEILLLAETDNRSNAIDKLKDAGPEYIVVKNGIRGCSIFKKGILVEEIPAFRSLVLCSLGSGDVFGGVLATTFLETQDLKFSADLASCVAANFIENFEVETVIPKKAARIDVMQRERISWLSSNLQVYLAGPFFSDQELFWVNQVCDILESAGIRVLSPSRENGVIGQYENWEQRKTIFEQDLVLLENADLVVAILDHDDPGTCFEMGYAYNKKIPIIGLKTSISPLNNMITFGCNKICTSIEQLMSEVYSYGKK</sequence>
<keyword evidence="2" id="KW-0418">Kinase</keyword>
<keyword evidence="5" id="KW-1185">Reference proteome</keyword>
<proteinExistence type="predicted"/>
<dbReference type="EMBL" id="AP008230">
    <property type="protein sequence ID" value="BAE82456.1"/>
    <property type="molecule type" value="Genomic_DNA"/>
</dbReference>
<dbReference type="GO" id="GO:0016301">
    <property type="term" value="F:kinase activity"/>
    <property type="evidence" value="ECO:0007669"/>
    <property type="project" value="UniProtKB-KW"/>
</dbReference>
<dbReference type="CDD" id="cd00287">
    <property type="entry name" value="ribokinase_pfkB_like"/>
    <property type="match status" value="1"/>
</dbReference>
<dbReference type="SUPFAM" id="SSF53613">
    <property type="entry name" value="Ribokinase-like"/>
    <property type="match status" value="1"/>
</dbReference>